<dbReference type="GO" id="GO:0016787">
    <property type="term" value="F:hydrolase activity"/>
    <property type="evidence" value="ECO:0007669"/>
    <property type="project" value="UniProtKB-KW"/>
</dbReference>
<dbReference type="Proteomes" id="UP000295777">
    <property type="component" value="Unassembled WGS sequence"/>
</dbReference>
<feature type="binding site" evidence="3">
    <location>
        <position position="276"/>
    </location>
    <ligand>
        <name>Mg(2+)</name>
        <dbReference type="ChEBI" id="CHEBI:18420"/>
        <label>1</label>
    </ligand>
</feature>
<evidence type="ECO:0000256" key="3">
    <source>
        <dbReference type="PIRSR" id="PIRSR605502-1"/>
    </source>
</evidence>
<dbReference type="EMBL" id="SMFV01000001">
    <property type="protein sequence ID" value="TCK06310.1"/>
    <property type="molecule type" value="Genomic_DNA"/>
</dbReference>
<dbReference type="PANTHER" id="PTHR16222:SF24">
    <property type="entry name" value="ADP-RIBOSYLHYDROLASE ARH3"/>
    <property type="match status" value="1"/>
</dbReference>
<evidence type="ECO:0000256" key="1">
    <source>
        <dbReference type="ARBA" id="ARBA00010702"/>
    </source>
</evidence>
<name>A0A4R1GH71_9BACT</name>
<keyword evidence="3" id="KW-0479">Metal-binding</keyword>
<feature type="binding site" evidence="3">
    <location>
        <position position="274"/>
    </location>
    <ligand>
        <name>Mg(2+)</name>
        <dbReference type="ChEBI" id="CHEBI:18420"/>
        <label>1</label>
    </ligand>
</feature>
<keyword evidence="3" id="KW-0460">Magnesium</keyword>
<dbReference type="InterPro" id="IPR005502">
    <property type="entry name" value="Ribosyl_crysJ1"/>
</dbReference>
<dbReference type="RefSeq" id="WP_132524734.1">
    <property type="nucleotide sequence ID" value="NZ_SMFV01000001.1"/>
</dbReference>
<dbReference type="SUPFAM" id="SSF101478">
    <property type="entry name" value="ADP-ribosylglycohydrolase"/>
    <property type="match status" value="1"/>
</dbReference>
<dbReference type="InterPro" id="IPR050792">
    <property type="entry name" value="ADP-ribosylglycohydrolase"/>
</dbReference>
<dbReference type="GO" id="GO:0046872">
    <property type="term" value="F:metal ion binding"/>
    <property type="evidence" value="ECO:0007669"/>
    <property type="project" value="UniProtKB-KW"/>
</dbReference>
<dbReference type="InterPro" id="IPR036705">
    <property type="entry name" value="Ribosyl_crysJ1_sf"/>
</dbReference>
<gene>
    <name evidence="4" type="ORF">CLV27_0111</name>
</gene>
<comment type="cofactor">
    <cofactor evidence="3">
        <name>Mg(2+)</name>
        <dbReference type="ChEBI" id="CHEBI:18420"/>
    </cofactor>
    <text evidence="3">Binds 2 magnesium ions per subunit.</text>
</comment>
<accession>A0A4R1GH71</accession>
<comment type="caution">
    <text evidence="4">The sequence shown here is derived from an EMBL/GenBank/DDBJ whole genome shotgun (WGS) entry which is preliminary data.</text>
</comment>
<dbReference type="Pfam" id="PF03747">
    <property type="entry name" value="ADP_ribosyl_GH"/>
    <property type="match status" value="1"/>
</dbReference>
<keyword evidence="5" id="KW-1185">Reference proteome</keyword>
<evidence type="ECO:0000313" key="4">
    <source>
        <dbReference type="EMBL" id="TCK06310.1"/>
    </source>
</evidence>
<proteinExistence type="inferred from homology"/>
<reference evidence="4 5" key="1">
    <citation type="submission" date="2019-03" db="EMBL/GenBank/DDBJ databases">
        <title>Genomic Encyclopedia of Archaeal and Bacterial Type Strains, Phase II (KMG-II): from individual species to whole genera.</title>
        <authorList>
            <person name="Goeker M."/>
        </authorList>
    </citation>
    <scope>NUCLEOTIDE SEQUENCE [LARGE SCALE GENOMIC DNA]</scope>
    <source>
        <strain evidence="4 5">DSM 24425</strain>
    </source>
</reference>
<keyword evidence="2 4" id="KW-0378">Hydrolase</keyword>
<dbReference type="PANTHER" id="PTHR16222">
    <property type="entry name" value="ADP-RIBOSYLGLYCOHYDROLASE"/>
    <property type="match status" value="1"/>
</dbReference>
<protein>
    <submittedName>
        <fullName evidence="4">ADP-ribosylglycohydrolase</fullName>
    </submittedName>
</protein>
<dbReference type="AlphaFoldDB" id="A0A4R1GH71"/>
<dbReference type="Gene3D" id="1.10.4080.10">
    <property type="entry name" value="ADP-ribosylation/Crystallin J1"/>
    <property type="match status" value="1"/>
</dbReference>
<feature type="binding site" evidence="3">
    <location>
        <position position="60"/>
    </location>
    <ligand>
        <name>Mg(2+)</name>
        <dbReference type="ChEBI" id="CHEBI:18420"/>
        <label>1</label>
    </ligand>
</feature>
<organism evidence="4 5">
    <name type="scientific">Phorcysia thermohydrogeniphila</name>
    <dbReference type="NCBI Taxonomy" id="936138"/>
    <lineage>
        <taxon>Bacteria</taxon>
        <taxon>Pseudomonadati</taxon>
        <taxon>Aquificota</taxon>
        <taxon>Aquificia</taxon>
        <taxon>Desulfurobacteriales</taxon>
        <taxon>Desulfurobacteriaceae</taxon>
        <taxon>Phorcysia</taxon>
    </lineage>
</organism>
<evidence type="ECO:0000256" key="2">
    <source>
        <dbReference type="ARBA" id="ARBA00022801"/>
    </source>
</evidence>
<dbReference type="OrthoDB" id="9798107at2"/>
<comment type="similarity">
    <text evidence="1">Belongs to the ADP-ribosylglycohydrolase family.</text>
</comment>
<evidence type="ECO:0000313" key="5">
    <source>
        <dbReference type="Proteomes" id="UP000295777"/>
    </source>
</evidence>
<sequence>MLEEKIRGAVLGAAIGDALGTLVEEMDRETVKKAYGGAIVGFTEPSPLSVCPHLKKGQYSHETQMFLLVLEIYAEKGRFDEELYVERLIEWVKDEKSHRYPAGSHINAALSYAAGVDPSEARVKSADIDGAVPALAAGIFRWDSSYDAYEEGALIASVTHNDEALIDTAGVLAVAVSEVIGGRVLLSTTDDRLGFVEILREFARTEMVRAYLDMVSQVLIKNVDSLDDVILMLGNGSFAPEAFAISLYLAVTNVSSFRNAVLKAVNSYGDFGGDTDAIAFITGGLVGGYLGASAIPSDWIECLESANYFDLVVKKLIDKMKV</sequence>